<comment type="caution">
    <text evidence="2">The sequence shown here is derived from an EMBL/GenBank/DDBJ whole genome shotgun (WGS) entry which is preliminary data.</text>
</comment>
<dbReference type="OrthoDB" id="4367792at2759"/>
<name>A0A9W9JF54_9EURO</name>
<keyword evidence="3" id="KW-1185">Reference proteome</keyword>
<gene>
    <name evidence="2" type="ORF">N7498_008667</name>
</gene>
<evidence type="ECO:0000256" key="1">
    <source>
        <dbReference type="SAM" id="MobiDB-lite"/>
    </source>
</evidence>
<dbReference type="GeneID" id="83183030"/>
<protein>
    <submittedName>
        <fullName evidence="2">Uncharacterized protein</fullName>
    </submittedName>
</protein>
<accession>A0A9W9JF54</accession>
<dbReference type="RefSeq" id="XP_058305717.1">
    <property type="nucleotide sequence ID" value="XM_058455729.1"/>
</dbReference>
<evidence type="ECO:0000313" key="2">
    <source>
        <dbReference type="EMBL" id="KAJ5195229.1"/>
    </source>
</evidence>
<feature type="region of interest" description="Disordered" evidence="1">
    <location>
        <begin position="32"/>
        <end position="59"/>
    </location>
</feature>
<reference evidence="2" key="2">
    <citation type="journal article" date="2023" name="IMA Fungus">
        <title>Comparative genomic study of the Penicillium genus elucidates a diverse pangenome and 15 lateral gene transfer events.</title>
        <authorList>
            <person name="Petersen C."/>
            <person name="Sorensen T."/>
            <person name="Nielsen M.R."/>
            <person name="Sondergaard T.E."/>
            <person name="Sorensen J.L."/>
            <person name="Fitzpatrick D.A."/>
            <person name="Frisvad J.C."/>
            <person name="Nielsen K.L."/>
        </authorList>
    </citation>
    <scope>NUCLEOTIDE SEQUENCE</scope>
    <source>
        <strain evidence="2">IBT 15544</strain>
    </source>
</reference>
<evidence type="ECO:0000313" key="3">
    <source>
        <dbReference type="Proteomes" id="UP001150904"/>
    </source>
</evidence>
<dbReference type="Proteomes" id="UP001150904">
    <property type="component" value="Unassembled WGS sequence"/>
</dbReference>
<sequence length="200" mass="22165">MPPTGGSFLKMLTKRKALCDCSRAPPDAALEPFPLQYMRSPSDTVSPRGPSSDQSMSARLQQCQHALQLLGFPSVDAFVLEYYTARFGPGSRRSGVEQREGLNTLDRLAMLLQNESPRGDAMDTGGLQRDIEKSARELCIAELRDIDHKLYDPDKAEHQFPQIYKLLYDMLTVVGCRPDLVDATVRSSIQGLLSTSSKLS</sequence>
<proteinExistence type="predicted"/>
<reference evidence="2" key="1">
    <citation type="submission" date="2022-12" db="EMBL/GenBank/DDBJ databases">
        <authorList>
            <person name="Petersen C."/>
        </authorList>
    </citation>
    <scope>NUCLEOTIDE SEQUENCE</scope>
    <source>
        <strain evidence="2">IBT 15544</strain>
    </source>
</reference>
<organism evidence="2 3">
    <name type="scientific">Penicillium cinerascens</name>
    <dbReference type="NCBI Taxonomy" id="70096"/>
    <lineage>
        <taxon>Eukaryota</taxon>
        <taxon>Fungi</taxon>
        <taxon>Dikarya</taxon>
        <taxon>Ascomycota</taxon>
        <taxon>Pezizomycotina</taxon>
        <taxon>Eurotiomycetes</taxon>
        <taxon>Eurotiomycetidae</taxon>
        <taxon>Eurotiales</taxon>
        <taxon>Aspergillaceae</taxon>
        <taxon>Penicillium</taxon>
    </lineage>
</organism>
<dbReference type="AlphaFoldDB" id="A0A9W9JF54"/>
<feature type="compositionally biased region" description="Polar residues" evidence="1">
    <location>
        <begin position="39"/>
        <end position="59"/>
    </location>
</feature>
<dbReference type="EMBL" id="JAPQKR010000015">
    <property type="protein sequence ID" value="KAJ5195229.1"/>
    <property type="molecule type" value="Genomic_DNA"/>
</dbReference>